<protein>
    <recommendedName>
        <fullName evidence="2">Double zinc ribbon domain-containing protein</fullName>
    </recommendedName>
</protein>
<reference evidence="3 4" key="1">
    <citation type="journal article" date="2016" name="Nat. Commun.">
        <title>Thousands of microbial genomes shed light on interconnected biogeochemical processes in an aquifer system.</title>
        <authorList>
            <person name="Anantharaman K."/>
            <person name="Brown C.T."/>
            <person name="Hug L.A."/>
            <person name="Sharon I."/>
            <person name="Castelle C.J."/>
            <person name="Probst A.J."/>
            <person name="Thomas B.C."/>
            <person name="Singh A."/>
            <person name="Wilkins M.J."/>
            <person name="Karaoz U."/>
            <person name="Brodie E.L."/>
            <person name="Williams K.H."/>
            <person name="Hubbard S.S."/>
            <person name="Banfield J.F."/>
        </authorList>
    </citation>
    <scope>NUCLEOTIDE SEQUENCE [LARGE SCALE GENOMIC DNA]</scope>
</reference>
<dbReference type="PANTHER" id="PTHR47505:SF1">
    <property type="entry name" value="DNA UTILIZATION PROTEIN YHGH"/>
    <property type="match status" value="1"/>
</dbReference>
<proteinExistence type="inferred from homology"/>
<evidence type="ECO:0000256" key="1">
    <source>
        <dbReference type="ARBA" id="ARBA00008007"/>
    </source>
</evidence>
<evidence type="ECO:0000313" key="3">
    <source>
        <dbReference type="EMBL" id="OGY14303.1"/>
    </source>
</evidence>
<dbReference type="InterPro" id="IPR044005">
    <property type="entry name" value="DZR_2"/>
</dbReference>
<dbReference type="Proteomes" id="UP000178659">
    <property type="component" value="Unassembled WGS sequence"/>
</dbReference>
<dbReference type="Pfam" id="PF18912">
    <property type="entry name" value="DZR_2"/>
    <property type="match status" value="1"/>
</dbReference>
<dbReference type="CDD" id="cd06223">
    <property type="entry name" value="PRTases_typeI"/>
    <property type="match status" value="1"/>
</dbReference>
<name>A0A1G1VFR7_9BACT</name>
<dbReference type="Gene3D" id="3.40.50.2020">
    <property type="match status" value="1"/>
</dbReference>
<dbReference type="InterPro" id="IPR000836">
    <property type="entry name" value="PRTase_dom"/>
</dbReference>
<dbReference type="SUPFAM" id="SSF53271">
    <property type="entry name" value="PRTase-like"/>
    <property type="match status" value="1"/>
</dbReference>
<dbReference type="InterPro" id="IPR029057">
    <property type="entry name" value="PRTase-like"/>
</dbReference>
<comment type="caution">
    <text evidence="3">The sequence shown here is derived from an EMBL/GenBank/DDBJ whole genome shotgun (WGS) entry which is preliminary data.</text>
</comment>
<dbReference type="InterPro" id="IPR051910">
    <property type="entry name" value="ComF/GntX_DNA_util-trans"/>
</dbReference>
<dbReference type="PANTHER" id="PTHR47505">
    <property type="entry name" value="DNA UTILIZATION PROTEIN YHGH"/>
    <property type="match status" value="1"/>
</dbReference>
<evidence type="ECO:0000259" key="2">
    <source>
        <dbReference type="Pfam" id="PF18912"/>
    </source>
</evidence>
<accession>A0A1G1VFR7</accession>
<feature type="domain" description="Double zinc ribbon" evidence="2">
    <location>
        <begin position="3"/>
        <end position="54"/>
    </location>
</feature>
<sequence>MSILDILFPKKCVGCGRAEANICPKCAKTARLAFPQVCPACERASIGGVTHKRCVKSGLPDGLISIWAYERLIRNVVKKLKYRFVYEIAEELGILASNELNKVIAEGWIPKNDKIVMVPVPLHWTRENWRGFNHSREVAKIIGEQLGWRVVDLLTRVKKTRSQVGLGEKDRQKNMEGVFSLSLPLCQGFAGQASLRCGNDWTIILFDDVWTTGSTMKEAIKVLKQAGFKEIWCLTLAR</sequence>
<comment type="similarity">
    <text evidence="1">Belongs to the ComF/GntX family.</text>
</comment>
<organism evidence="3 4">
    <name type="scientific">Candidatus Blackburnbacteria bacterium RIFCSPLOWO2_01_FULL_40_20</name>
    <dbReference type="NCBI Taxonomy" id="1797519"/>
    <lineage>
        <taxon>Bacteria</taxon>
        <taxon>Candidatus Blackburniibacteriota</taxon>
    </lineage>
</organism>
<evidence type="ECO:0000313" key="4">
    <source>
        <dbReference type="Proteomes" id="UP000178659"/>
    </source>
</evidence>
<dbReference type="AlphaFoldDB" id="A0A1G1VFR7"/>
<dbReference type="EMBL" id="MHCC01000001">
    <property type="protein sequence ID" value="OGY14303.1"/>
    <property type="molecule type" value="Genomic_DNA"/>
</dbReference>
<gene>
    <name evidence="3" type="ORF">A3A77_02410</name>
</gene>